<evidence type="ECO:0000313" key="3">
    <source>
        <dbReference type="EMBL" id="RDD60317.1"/>
    </source>
</evidence>
<dbReference type="Pfam" id="PF09723">
    <property type="entry name" value="Zn_ribbon_8"/>
    <property type="match status" value="1"/>
</dbReference>
<evidence type="ECO:0000256" key="1">
    <source>
        <dbReference type="SAM" id="MobiDB-lite"/>
    </source>
</evidence>
<gene>
    <name evidence="3" type="ORF">DRB17_18670</name>
</gene>
<dbReference type="RefSeq" id="WP_114583746.1">
    <property type="nucleotide sequence ID" value="NZ_QPMH01000030.1"/>
</dbReference>
<dbReference type="NCBIfam" id="TIGR02605">
    <property type="entry name" value="CxxC_CxxC_SSSS"/>
    <property type="match status" value="1"/>
</dbReference>
<keyword evidence="4" id="KW-1185">Reference proteome</keyword>
<reference evidence="3 4" key="1">
    <citation type="submission" date="2018-07" db="EMBL/GenBank/DDBJ databases">
        <title>Venubactetium sediminum gen. nov., sp. nov., isolated from a marine solar saltern.</title>
        <authorList>
            <person name="Wang S."/>
        </authorList>
    </citation>
    <scope>NUCLEOTIDE SEQUENCE [LARGE SCALE GENOMIC DNA]</scope>
    <source>
        <strain evidence="3 4">WD2A32</strain>
    </source>
</reference>
<evidence type="ECO:0000259" key="2">
    <source>
        <dbReference type="SMART" id="SM00834"/>
    </source>
</evidence>
<comment type="caution">
    <text evidence="3">The sequence shown here is derived from an EMBL/GenBank/DDBJ whole genome shotgun (WGS) entry which is preliminary data.</text>
</comment>
<dbReference type="AlphaFoldDB" id="A0A369T812"/>
<organism evidence="3 4">
    <name type="scientific">Ferruginivarius sediminum</name>
    <dbReference type="NCBI Taxonomy" id="2661937"/>
    <lineage>
        <taxon>Bacteria</taxon>
        <taxon>Pseudomonadati</taxon>
        <taxon>Pseudomonadota</taxon>
        <taxon>Alphaproteobacteria</taxon>
        <taxon>Rhodospirillales</taxon>
        <taxon>Rhodospirillaceae</taxon>
        <taxon>Ferruginivarius</taxon>
    </lineage>
</organism>
<dbReference type="SMART" id="SM00834">
    <property type="entry name" value="CxxC_CXXC_SSSS"/>
    <property type="match status" value="1"/>
</dbReference>
<proteinExistence type="predicted"/>
<name>A0A369T812_9PROT</name>
<protein>
    <submittedName>
        <fullName evidence="3">Zinc ribbon domain-containing protein</fullName>
    </submittedName>
</protein>
<feature type="region of interest" description="Disordered" evidence="1">
    <location>
        <begin position="60"/>
        <end position="101"/>
    </location>
</feature>
<accession>A0A369T812</accession>
<feature type="domain" description="Putative regulatory protein FmdB zinc ribbon" evidence="2">
    <location>
        <begin position="1"/>
        <end position="41"/>
    </location>
</feature>
<sequence length="101" mass="11326">MPLYDYGCKDCGPFRTWQSMDEAASPAQCPECGQTSARLVCAPNVNRMDGGMRNALNRCERSADSPSVVRSENLGELGRPMHDHHHAHHDHSPNKRWMIGH</sequence>
<dbReference type="InterPro" id="IPR013429">
    <property type="entry name" value="Regulatory_FmdB_Zinc_ribbon"/>
</dbReference>
<dbReference type="EMBL" id="QPMH01000030">
    <property type="protein sequence ID" value="RDD60317.1"/>
    <property type="molecule type" value="Genomic_DNA"/>
</dbReference>
<dbReference type="Proteomes" id="UP000253941">
    <property type="component" value="Unassembled WGS sequence"/>
</dbReference>
<evidence type="ECO:0000313" key="4">
    <source>
        <dbReference type="Proteomes" id="UP000253941"/>
    </source>
</evidence>